<comment type="caution">
    <text evidence="2">The sequence shown here is derived from an EMBL/GenBank/DDBJ whole genome shotgun (WGS) entry which is preliminary data.</text>
</comment>
<dbReference type="SUPFAM" id="SSF82607">
    <property type="entry name" value="YbaB-like"/>
    <property type="match status" value="1"/>
</dbReference>
<accession>A0A9X3P5X0</accession>
<dbReference type="EMBL" id="JAPZVP010000002">
    <property type="protein sequence ID" value="MDA1358659.1"/>
    <property type="molecule type" value="Genomic_DNA"/>
</dbReference>
<dbReference type="GO" id="GO:0003677">
    <property type="term" value="F:DNA binding"/>
    <property type="evidence" value="ECO:0007669"/>
    <property type="project" value="InterPro"/>
</dbReference>
<dbReference type="InterPro" id="IPR004401">
    <property type="entry name" value="YbaB/EbfC"/>
</dbReference>
<name>A0A9X3P5X0_9ACTN</name>
<gene>
    <name evidence="2" type="ORF">O1R50_03440</name>
</gene>
<dbReference type="Gene3D" id="3.30.1310.10">
    <property type="entry name" value="Nucleoid-associated protein YbaB-like domain"/>
    <property type="match status" value="1"/>
</dbReference>
<organism evidence="2 3">
    <name type="scientific">Glycomyces luteolus</name>
    <dbReference type="NCBI Taxonomy" id="2670330"/>
    <lineage>
        <taxon>Bacteria</taxon>
        <taxon>Bacillati</taxon>
        <taxon>Actinomycetota</taxon>
        <taxon>Actinomycetes</taxon>
        <taxon>Glycomycetales</taxon>
        <taxon>Glycomycetaceae</taxon>
        <taxon>Glycomyces</taxon>
    </lineage>
</organism>
<dbReference type="Pfam" id="PF02575">
    <property type="entry name" value="YbaB_DNA_bd"/>
    <property type="match status" value="1"/>
</dbReference>
<dbReference type="RefSeq" id="WP_270108466.1">
    <property type="nucleotide sequence ID" value="NZ_JAPZVP010000002.1"/>
</dbReference>
<dbReference type="InterPro" id="IPR036894">
    <property type="entry name" value="YbaB-like_sf"/>
</dbReference>
<proteinExistence type="predicted"/>
<evidence type="ECO:0000313" key="3">
    <source>
        <dbReference type="Proteomes" id="UP001146067"/>
    </source>
</evidence>
<evidence type="ECO:0000313" key="2">
    <source>
        <dbReference type="EMBL" id="MDA1358659.1"/>
    </source>
</evidence>
<reference evidence="2" key="1">
    <citation type="submission" date="2022-12" db="EMBL/GenBank/DDBJ databases">
        <title>Gycomyces niveus sp.nov.,a novel actinomycete isolated from soil in Shouguan.</title>
        <authorList>
            <person name="Yang X."/>
        </authorList>
    </citation>
    <scope>NUCLEOTIDE SEQUENCE</scope>
    <source>
        <strain evidence="2">NEAU-A15</strain>
    </source>
</reference>
<protein>
    <submittedName>
        <fullName evidence="2">YbaB/EbfC family nucleoid-associated protein</fullName>
    </submittedName>
</protein>
<dbReference type="Proteomes" id="UP001146067">
    <property type="component" value="Unassembled WGS sequence"/>
</dbReference>
<keyword evidence="1" id="KW-0175">Coiled coil</keyword>
<feature type="coiled-coil region" evidence="1">
    <location>
        <begin position="22"/>
        <end position="49"/>
    </location>
</feature>
<dbReference type="AlphaFoldDB" id="A0A9X3P5X0"/>
<evidence type="ECO:0000256" key="1">
    <source>
        <dbReference type="SAM" id="Coils"/>
    </source>
</evidence>
<keyword evidence="3" id="KW-1185">Reference proteome</keyword>
<sequence length="146" mass="15323">MSDPSPLAAFGDPSNPQRQFSAEAAHARLAELQSRLEQTTSKTKEMAEQLGALQATAQDENGVAEATVNSSGALIDLRLSGKVQSLHPADSSLAILAAVDAAKTLLAERTREVIADTIGSDSEAGKAVLDGIDRRLGLDNDEETRP</sequence>